<name>A0ABR5S6K6_9MICO</name>
<dbReference type="Proteomes" id="UP000078335">
    <property type="component" value="Unassembled WGS sequence"/>
</dbReference>
<evidence type="ECO:0000313" key="3">
    <source>
        <dbReference type="Proteomes" id="UP000078335"/>
    </source>
</evidence>
<evidence type="ECO:0000313" key="2">
    <source>
        <dbReference type="EMBL" id="KTR40386.1"/>
    </source>
</evidence>
<evidence type="ECO:0000256" key="1">
    <source>
        <dbReference type="SAM" id="Coils"/>
    </source>
</evidence>
<accession>A0ABR5S6K6</accession>
<protein>
    <submittedName>
        <fullName evidence="2">Uncharacterized protein</fullName>
    </submittedName>
</protein>
<organism evidence="2 3">
    <name type="scientific">Curtobacterium oceanosedimentum</name>
    <dbReference type="NCBI Taxonomy" id="465820"/>
    <lineage>
        <taxon>Bacteria</taxon>
        <taxon>Bacillati</taxon>
        <taxon>Actinomycetota</taxon>
        <taxon>Actinomycetes</taxon>
        <taxon>Micrococcales</taxon>
        <taxon>Microbacteriaceae</taxon>
        <taxon>Curtobacterium</taxon>
    </lineage>
</organism>
<dbReference type="EMBL" id="LDRB01000032">
    <property type="protein sequence ID" value="KTR40386.1"/>
    <property type="molecule type" value="Genomic_DNA"/>
</dbReference>
<keyword evidence="1" id="KW-0175">Coiled coil</keyword>
<keyword evidence="3" id="KW-1185">Reference proteome</keyword>
<feature type="coiled-coil region" evidence="1">
    <location>
        <begin position="124"/>
        <end position="151"/>
    </location>
</feature>
<comment type="caution">
    <text evidence="2">The sequence shown here is derived from an EMBL/GenBank/DDBJ whole genome shotgun (WGS) entry which is preliminary data.</text>
</comment>
<reference evidence="2 3" key="1">
    <citation type="journal article" date="2016" name="Front. Microbiol.">
        <title>Genomic Resource of Rice Seed Associated Bacteria.</title>
        <authorList>
            <person name="Midha S."/>
            <person name="Bansal K."/>
            <person name="Sharma S."/>
            <person name="Kumar N."/>
            <person name="Patil P.P."/>
            <person name="Chaudhry V."/>
            <person name="Patil P.B."/>
        </authorList>
    </citation>
    <scope>NUCLEOTIDE SEQUENCE [LARGE SCALE GENOMIC DNA]</scope>
    <source>
        <strain evidence="2 3">NS263</strain>
    </source>
</reference>
<sequence length="206" mass="22415">MRDEYLVWVVDQDDAGASPTSDAFLATGATYLGMSYTQEDLEQTGKWLHEGRFIKGPMASQRPDPLRPSPTAKGRWIVEEGRSVNEPTNGETAGGSTYNNHFHAPANVAQNSHDVHQTINIGWQDQARELVDEISRRLDDVESEQARTELAATVAELRAEVDGQARPHAVRGIVTKLGLAITTAMAGELGSELTQHAFQLLGALPA</sequence>
<proteinExistence type="predicted"/>
<gene>
    <name evidence="2" type="ORF">NS263_07945</name>
</gene>